<reference evidence="4" key="1">
    <citation type="submission" date="2015-07" db="EMBL/GenBank/DDBJ databases">
        <title>Comparative genomics of the Sigatoka disease complex on banana suggests a link between parallel evolutionary changes in Pseudocercospora fijiensis and Pseudocercospora eumusae and increased virulence on the banana host.</title>
        <authorList>
            <person name="Chang T.-C."/>
            <person name="Salvucci A."/>
            <person name="Crous P.W."/>
            <person name="Stergiopoulos I."/>
        </authorList>
    </citation>
    <scope>NUCLEOTIDE SEQUENCE [LARGE SCALE GENOMIC DNA]</scope>
    <source>
        <strain evidence="4">CBS 114824</strain>
    </source>
</reference>
<organism evidence="4 5">
    <name type="scientific">Pseudocercospora eumusae</name>
    <dbReference type="NCBI Taxonomy" id="321146"/>
    <lineage>
        <taxon>Eukaryota</taxon>
        <taxon>Fungi</taxon>
        <taxon>Dikarya</taxon>
        <taxon>Ascomycota</taxon>
        <taxon>Pezizomycotina</taxon>
        <taxon>Dothideomycetes</taxon>
        <taxon>Dothideomycetidae</taxon>
        <taxon>Mycosphaerellales</taxon>
        <taxon>Mycosphaerellaceae</taxon>
        <taxon>Pseudocercospora</taxon>
    </lineage>
</organism>
<feature type="coiled-coil region" evidence="1">
    <location>
        <begin position="421"/>
        <end position="448"/>
    </location>
</feature>
<gene>
    <name evidence="4" type="ORF">AC578_775</name>
</gene>
<accession>A0A139HMP9</accession>
<dbReference type="Proteomes" id="UP000070133">
    <property type="component" value="Unassembled WGS sequence"/>
</dbReference>
<comment type="caution">
    <text evidence="4">The sequence shown here is derived from an EMBL/GenBank/DDBJ whole genome shotgun (WGS) entry which is preliminary data.</text>
</comment>
<proteinExistence type="predicted"/>
<keyword evidence="3" id="KW-0472">Membrane</keyword>
<sequence>MDIKYEIEVALEQWTAHNHIFRNLIRLISLICFIYTTCFTESHFWLLLNLLHLTTTMFWYSRLLLPMPPLYCFLLSFILVNSLIPNGIQYTVTPSHPLPPTSNGEPPMIAKLSNIHSLTQTQFQYKDFELANSIRNTELLWCRAMAAVCRLADPELLVVGGEKKFLAEWKANATKYVGYKKILKGSKYAHLEDADADADACDDDDGGGGLWCSSKAFCHPRPKHNTLYLSPVRPSWMERWFGLEQRPLQSVWNETDPNLASNFFELAQMLHTLRWEMIHIVTQHNSGLHFTKGVYEERIQWVQEILKQHDHSPTTTTTTSFFLKLSPFANLIVETRKKKKNKSPPRPITTAIPSSSSSSPPIIIDQSLLRRSAITRISRVQEIFSSSSSSQTTPHDSTLLQEIQGNLTFAITWDIWMKAGQKVLEALNAVEELEVEEVEEEKWRWEERFILRDEVWWTVAFEDGRIGRVGVE</sequence>
<name>A0A139HMP9_9PEZI</name>
<dbReference type="OrthoDB" id="10660581at2759"/>
<evidence type="ECO:0000256" key="2">
    <source>
        <dbReference type="SAM" id="MobiDB-lite"/>
    </source>
</evidence>
<dbReference type="AlphaFoldDB" id="A0A139HMP9"/>
<feature type="transmembrane region" description="Helical" evidence="3">
    <location>
        <begin position="27"/>
        <end position="51"/>
    </location>
</feature>
<evidence type="ECO:0000313" key="5">
    <source>
        <dbReference type="Proteomes" id="UP000070133"/>
    </source>
</evidence>
<keyword evidence="3" id="KW-0812">Transmembrane</keyword>
<feature type="region of interest" description="Disordered" evidence="2">
    <location>
        <begin position="336"/>
        <end position="359"/>
    </location>
</feature>
<dbReference type="EMBL" id="LFZN01000027">
    <property type="protein sequence ID" value="KXT03775.1"/>
    <property type="molecule type" value="Genomic_DNA"/>
</dbReference>
<evidence type="ECO:0000313" key="4">
    <source>
        <dbReference type="EMBL" id="KXT03775.1"/>
    </source>
</evidence>
<keyword evidence="5" id="KW-1185">Reference proteome</keyword>
<keyword evidence="1" id="KW-0175">Coiled coil</keyword>
<keyword evidence="3" id="KW-1133">Transmembrane helix</keyword>
<evidence type="ECO:0000256" key="1">
    <source>
        <dbReference type="SAM" id="Coils"/>
    </source>
</evidence>
<feature type="transmembrane region" description="Helical" evidence="3">
    <location>
        <begin position="63"/>
        <end position="84"/>
    </location>
</feature>
<feature type="compositionally biased region" description="Low complexity" evidence="2">
    <location>
        <begin position="348"/>
        <end position="359"/>
    </location>
</feature>
<protein>
    <submittedName>
        <fullName evidence="4">Uncharacterized protein</fullName>
    </submittedName>
</protein>
<evidence type="ECO:0000256" key="3">
    <source>
        <dbReference type="SAM" id="Phobius"/>
    </source>
</evidence>